<sequence length="56" mass="6823">MHFFTISKMKWGCISLYRWCFVYRTKKMWCVFLLNQSKKSVISREISCYVPAARHI</sequence>
<accession>A0A0A9FXK2</accession>
<protein>
    <submittedName>
        <fullName evidence="1">Uncharacterized protein</fullName>
    </submittedName>
</protein>
<dbReference type="EMBL" id="GBRH01184833">
    <property type="protein sequence ID" value="JAE13063.1"/>
    <property type="molecule type" value="Transcribed_RNA"/>
</dbReference>
<proteinExistence type="predicted"/>
<name>A0A0A9FXK2_ARUDO</name>
<dbReference type="AlphaFoldDB" id="A0A0A9FXK2"/>
<organism evidence="1">
    <name type="scientific">Arundo donax</name>
    <name type="common">Giant reed</name>
    <name type="synonym">Donax arundinaceus</name>
    <dbReference type="NCBI Taxonomy" id="35708"/>
    <lineage>
        <taxon>Eukaryota</taxon>
        <taxon>Viridiplantae</taxon>
        <taxon>Streptophyta</taxon>
        <taxon>Embryophyta</taxon>
        <taxon>Tracheophyta</taxon>
        <taxon>Spermatophyta</taxon>
        <taxon>Magnoliopsida</taxon>
        <taxon>Liliopsida</taxon>
        <taxon>Poales</taxon>
        <taxon>Poaceae</taxon>
        <taxon>PACMAD clade</taxon>
        <taxon>Arundinoideae</taxon>
        <taxon>Arundineae</taxon>
        <taxon>Arundo</taxon>
    </lineage>
</organism>
<reference evidence="1" key="2">
    <citation type="journal article" date="2015" name="Data Brief">
        <title>Shoot transcriptome of the giant reed, Arundo donax.</title>
        <authorList>
            <person name="Barrero R.A."/>
            <person name="Guerrero F.D."/>
            <person name="Moolhuijzen P."/>
            <person name="Goolsby J.A."/>
            <person name="Tidwell J."/>
            <person name="Bellgard S.E."/>
            <person name="Bellgard M.I."/>
        </authorList>
    </citation>
    <scope>NUCLEOTIDE SEQUENCE</scope>
    <source>
        <tissue evidence="1">Shoot tissue taken approximately 20 cm above the soil surface</tissue>
    </source>
</reference>
<reference evidence="1" key="1">
    <citation type="submission" date="2014-09" db="EMBL/GenBank/DDBJ databases">
        <authorList>
            <person name="Magalhaes I.L.F."/>
            <person name="Oliveira U."/>
            <person name="Santos F.R."/>
            <person name="Vidigal T.H.D.A."/>
            <person name="Brescovit A.D."/>
            <person name="Santos A.J."/>
        </authorList>
    </citation>
    <scope>NUCLEOTIDE SEQUENCE</scope>
    <source>
        <tissue evidence="1">Shoot tissue taken approximately 20 cm above the soil surface</tissue>
    </source>
</reference>
<evidence type="ECO:0000313" key="1">
    <source>
        <dbReference type="EMBL" id="JAE13063.1"/>
    </source>
</evidence>